<dbReference type="Proteomes" id="UP001642360">
    <property type="component" value="Unassembled WGS sequence"/>
</dbReference>
<dbReference type="EMBL" id="CAUOFW020000903">
    <property type="protein sequence ID" value="CAK9138645.1"/>
    <property type="molecule type" value="Genomic_DNA"/>
</dbReference>
<reference evidence="1 2" key="1">
    <citation type="submission" date="2024-02" db="EMBL/GenBank/DDBJ databases">
        <authorList>
            <person name="Vignale AGUSTIN F."/>
            <person name="Sosa J E."/>
            <person name="Modenutti C."/>
        </authorList>
    </citation>
    <scope>NUCLEOTIDE SEQUENCE [LARGE SCALE GENOMIC DNA]</scope>
</reference>
<protein>
    <submittedName>
        <fullName evidence="1">Uncharacterized protein</fullName>
    </submittedName>
</protein>
<gene>
    <name evidence="1" type="ORF">ILEXP_LOCUS5993</name>
</gene>
<comment type="caution">
    <text evidence="1">The sequence shown here is derived from an EMBL/GenBank/DDBJ whole genome shotgun (WGS) entry which is preliminary data.</text>
</comment>
<accession>A0ABC8R507</accession>
<keyword evidence="2" id="KW-1185">Reference proteome</keyword>
<dbReference type="AlphaFoldDB" id="A0ABC8R507"/>
<evidence type="ECO:0000313" key="1">
    <source>
        <dbReference type="EMBL" id="CAK9138645.1"/>
    </source>
</evidence>
<proteinExistence type="predicted"/>
<name>A0ABC8R507_9AQUA</name>
<organism evidence="1 2">
    <name type="scientific">Ilex paraguariensis</name>
    <name type="common">yerba mate</name>
    <dbReference type="NCBI Taxonomy" id="185542"/>
    <lineage>
        <taxon>Eukaryota</taxon>
        <taxon>Viridiplantae</taxon>
        <taxon>Streptophyta</taxon>
        <taxon>Embryophyta</taxon>
        <taxon>Tracheophyta</taxon>
        <taxon>Spermatophyta</taxon>
        <taxon>Magnoliopsida</taxon>
        <taxon>eudicotyledons</taxon>
        <taxon>Gunneridae</taxon>
        <taxon>Pentapetalae</taxon>
        <taxon>asterids</taxon>
        <taxon>campanulids</taxon>
        <taxon>Aquifoliales</taxon>
        <taxon>Aquifoliaceae</taxon>
        <taxon>Ilex</taxon>
    </lineage>
</organism>
<sequence length="179" mass="20010">MSFPALKSLLFPPLSLSRTDCFSRILLPQLSRPLLRQSDCFFKPVNAKSQVSLWDIWSPKLIGFGLSPETPASIPNSAFQRDLNSKALLDCEAEWGCKLNVKEEEIIHLEAKLSKACGAQDPTRMEFKNNGKKFLKTLDLRTLVDETATGTPLLDKVAAVNEATGRCCCCCERSRWTML</sequence>
<evidence type="ECO:0000313" key="2">
    <source>
        <dbReference type="Proteomes" id="UP001642360"/>
    </source>
</evidence>